<proteinExistence type="predicted"/>
<feature type="domain" description="N-acetyltransferase" evidence="3">
    <location>
        <begin position="1"/>
        <end position="143"/>
    </location>
</feature>
<dbReference type="Pfam" id="PF00583">
    <property type="entry name" value="Acetyltransf_1"/>
    <property type="match status" value="1"/>
</dbReference>
<reference evidence="4" key="2">
    <citation type="journal article" date="2021" name="PeerJ">
        <title>Extensive microbial diversity within the chicken gut microbiome revealed by metagenomics and culture.</title>
        <authorList>
            <person name="Gilroy R."/>
            <person name="Ravi A."/>
            <person name="Getino M."/>
            <person name="Pursley I."/>
            <person name="Horton D.L."/>
            <person name="Alikhan N.F."/>
            <person name="Baker D."/>
            <person name="Gharbi K."/>
            <person name="Hall N."/>
            <person name="Watson M."/>
            <person name="Adriaenssens E.M."/>
            <person name="Foster-Nyarko E."/>
            <person name="Jarju S."/>
            <person name="Secka A."/>
            <person name="Antonio M."/>
            <person name="Oren A."/>
            <person name="Chaudhuri R.R."/>
            <person name="La Ragione R."/>
            <person name="Hildebrand F."/>
            <person name="Pallen M.J."/>
        </authorList>
    </citation>
    <scope>NUCLEOTIDE SEQUENCE</scope>
    <source>
        <strain evidence="4">CHK195-11698</strain>
    </source>
</reference>
<dbReference type="CDD" id="cd04301">
    <property type="entry name" value="NAT_SF"/>
    <property type="match status" value="1"/>
</dbReference>
<gene>
    <name evidence="4" type="ORF">IAD15_04555</name>
</gene>
<accession>A0A9D1HNF1</accession>
<dbReference type="Gene3D" id="3.40.630.30">
    <property type="match status" value="1"/>
</dbReference>
<dbReference type="PROSITE" id="PS51186">
    <property type="entry name" value="GNAT"/>
    <property type="match status" value="1"/>
</dbReference>
<dbReference type="PANTHER" id="PTHR43877:SF2">
    <property type="entry name" value="AMINOALKYLPHOSPHONATE N-ACETYLTRANSFERASE-RELATED"/>
    <property type="match status" value="1"/>
</dbReference>
<dbReference type="InterPro" id="IPR050832">
    <property type="entry name" value="Bact_Acetyltransf"/>
</dbReference>
<dbReference type="AlphaFoldDB" id="A0A9D1HNF1"/>
<dbReference type="PANTHER" id="PTHR43877">
    <property type="entry name" value="AMINOALKYLPHOSPHONATE N-ACETYLTRANSFERASE-RELATED-RELATED"/>
    <property type="match status" value="1"/>
</dbReference>
<comment type="caution">
    <text evidence="4">The sequence shown here is derived from an EMBL/GenBank/DDBJ whole genome shotgun (WGS) entry which is preliminary data.</text>
</comment>
<evidence type="ECO:0000256" key="1">
    <source>
        <dbReference type="ARBA" id="ARBA00022679"/>
    </source>
</evidence>
<dbReference type="InterPro" id="IPR016181">
    <property type="entry name" value="Acyl_CoA_acyltransferase"/>
</dbReference>
<evidence type="ECO:0000256" key="2">
    <source>
        <dbReference type="ARBA" id="ARBA00023315"/>
    </source>
</evidence>
<keyword evidence="1" id="KW-0808">Transferase</keyword>
<evidence type="ECO:0000313" key="4">
    <source>
        <dbReference type="EMBL" id="HIU13321.1"/>
    </source>
</evidence>
<protein>
    <submittedName>
        <fullName evidence="4">GNAT family N-acetyltransferase</fullName>
    </submittedName>
</protein>
<reference evidence="4" key="1">
    <citation type="submission" date="2020-10" db="EMBL/GenBank/DDBJ databases">
        <authorList>
            <person name="Gilroy R."/>
        </authorList>
    </citation>
    <scope>NUCLEOTIDE SEQUENCE</scope>
    <source>
        <strain evidence="4">CHK195-11698</strain>
    </source>
</reference>
<evidence type="ECO:0000313" key="5">
    <source>
        <dbReference type="Proteomes" id="UP000824175"/>
    </source>
</evidence>
<dbReference type="EMBL" id="DVMJ01000039">
    <property type="protein sequence ID" value="HIU13321.1"/>
    <property type="molecule type" value="Genomic_DNA"/>
</dbReference>
<dbReference type="Proteomes" id="UP000824175">
    <property type="component" value="Unassembled WGS sequence"/>
</dbReference>
<sequence length="143" mass="16385">MLRLCEPTDGLNIWQINCEDLGYEVPLDLCESQLKKVLKNPEHCIFVYECDGQVVGYIHAQRYDVTYANPLVNVLGLAVKKAYRRNGIGGLLLLMVEDWAREIGAEGIRLNSGARRTAAHAFYEAWGYTCRKEQRNYFKLLID</sequence>
<name>A0A9D1HNF1_9FIRM</name>
<evidence type="ECO:0000259" key="3">
    <source>
        <dbReference type="PROSITE" id="PS51186"/>
    </source>
</evidence>
<dbReference type="GO" id="GO:0016747">
    <property type="term" value="F:acyltransferase activity, transferring groups other than amino-acyl groups"/>
    <property type="evidence" value="ECO:0007669"/>
    <property type="project" value="InterPro"/>
</dbReference>
<dbReference type="SUPFAM" id="SSF55729">
    <property type="entry name" value="Acyl-CoA N-acyltransferases (Nat)"/>
    <property type="match status" value="1"/>
</dbReference>
<keyword evidence="2" id="KW-0012">Acyltransferase</keyword>
<organism evidence="4 5">
    <name type="scientific">Candidatus Fimiplasma intestinipullorum</name>
    <dbReference type="NCBI Taxonomy" id="2840825"/>
    <lineage>
        <taxon>Bacteria</taxon>
        <taxon>Bacillati</taxon>
        <taxon>Bacillota</taxon>
        <taxon>Clostridia</taxon>
        <taxon>Eubacteriales</taxon>
        <taxon>Candidatus Fimiplasma</taxon>
    </lineage>
</organism>
<dbReference type="InterPro" id="IPR000182">
    <property type="entry name" value="GNAT_dom"/>
</dbReference>